<dbReference type="EMBL" id="ML179159">
    <property type="protein sequence ID" value="THU97270.1"/>
    <property type="molecule type" value="Genomic_DNA"/>
</dbReference>
<protein>
    <recommendedName>
        <fullName evidence="1">Aminoglycoside phosphotransferase domain-containing protein</fullName>
    </recommendedName>
</protein>
<evidence type="ECO:0000313" key="2">
    <source>
        <dbReference type="EMBL" id="THU97270.1"/>
    </source>
</evidence>
<dbReference type="Gene3D" id="3.90.1200.10">
    <property type="match status" value="1"/>
</dbReference>
<dbReference type="InterPro" id="IPR011009">
    <property type="entry name" value="Kinase-like_dom_sf"/>
</dbReference>
<proteinExistence type="predicted"/>
<dbReference type="Proteomes" id="UP000297245">
    <property type="component" value="Unassembled WGS sequence"/>
</dbReference>
<organism evidence="2 3">
    <name type="scientific">Dendrothele bispora (strain CBS 962.96)</name>
    <dbReference type="NCBI Taxonomy" id="1314807"/>
    <lineage>
        <taxon>Eukaryota</taxon>
        <taxon>Fungi</taxon>
        <taxon>Dikarya</taxon>
        <taxon>Basidiomycota</taxon>
        <taxon>Agaricomycotina</taxon>
        <taxon>Agaricomycetes</taxon>
        <taxon>Agaricomycetidae</taxon>
        <taxon>Agaricales</taxon>
        <taxon>Agaricales incertae sedis</taxon>
        <taxon>Dendrothele</taxon>
    </lineage>
</organism>
<keyword evidence="3" id="KW-1185">Reference proteome</keyword>
<sequence>MSHLSDLSLHTRNDALLRSRSAPPFCVQEHTMLVLLSSCLFSPRAPTAKSPLTRLPVKGSEVTRVYSVSDMRVVLGITRRRVLKIFPALLDVTRIVTQMERASTAVRVPKIYQHGWADSVLDLGEGFDINQFYPEAQRTIQDIREITARTYSFIIMEELKGTPLDTLLPNCPGLLEAFRPKIKVCIDRLAAVGIAHNDMLPRNILVDTDHKEIVAVVDWDCAGSVIRSREYHRRIHNNHLVNHEWDALFLRHSFDKDDALLMPPPCYPFHAIQLPHKDEF</sequence>
<accession>A0A4S8M5D1</accession>
<dbReference type="Pfam" id="PF01636">
    <property type="entry name" value="APH"/>
    <property type="match status" value="1"/>
</dbReference>
<feature type="domain" description="Aminoglycoside phosphotransferase" evidence="1">
    <location>
        <begin position="177"/>
        <end position="223"/>
    </location>
</feature>
<gene>
    <name evidence="2" type="ORF">K435DRAFT_857784</name>
</gene>
<dbReference type="OrthoDB" id="4062651at2759"/>
<dbReference type="AlphaFoldDB" id="A0A4S8M5D1"/>
<reference evidence="2 3" key="1">
    <citation type="journal article" date="2019" name="Nat. Ecol. Evol.">
        <title>Megaphylogeny resolves global patterns of mushroom evolution.</title>
        <authorList>
            <person name="Varga T."/>
            <person name="Krizsan K."/>
            <person name="Foldi C."/>
            <person name="Dima B."/>
            <person name="Sanchez-Garcia M."/>
            <person name="Sanchez-Ramirez S."/>
            <person name="Szollosi G.J."/>
            <person name="Szarkandi J.G."/>
            <person name="Papp V."/>
            <person name="Albert L."/>
            <person name="Andreopoulos W."/>
            <person name="Angelini C."/>
            <person name="Antonin V."/>
            <person name="Barry K.W."/>
            <person name="Bougher N.L."/>
            <person name="Buchanan P."/>
            <person name="Buyck B."/>
            <person name="Bense V."/>
            <person name="Catcheside P."/>
            <person name="Chovatia M."/>
            <person name="Cooper J."/>
            <person name="Damon W."/>
            <person name="Desjardin D."/>
            <person name="Finy P."/>
            <person name="Geml J."/>
            <person name="Haridas S."/>
            <person name="Hughes K."/>
            <person name="Justo A."/>
            <person name="Karasinski D."/>
            <person name="Kautmanova I."/>
            <person name="Kiss B."/>
            <person name="Kocsube S."/>
            <person name="Kotiranta H."/>
            <person name="LaButti K.M."/>
            <person name="Lechner B.E."/>
            <person name="Liimatainen K."/>
            <person name="Lipzen A."/>
            <person name="Lukacs Z."/>
            <person name="Mihaltcheva S."/>
            <person name="Morgado L.N."/>
            <person name="Niskanen T."/>
            <person name="Noordeloos M.E."/>
            <person name="Ohm R.A."/>
            <person name="Ortiz-Santana B."/>
            <person name="Ovrebo C."/>
            <person name="Racz N."/>
            <person name="Riley R."/>
            <person name="Savchenko A."/>
            <person name="Shiryaev A."/>
            <person name="Soop K."/>
            <person name="Spirin V."/>
            <person name="Szebenyi C."/>
            <person name="Tomsovsky M."/>
            <person name="Tulloss R.E."/>
            <person name="Uehling J."/>
            <person name="Grigoriev I.V."/>
            <person name="Vagvolgyi C."/>
            <person name="Papp T."/>
            <person name="Martin F.M."/>
            <person name="Miettinen O."/>
            <person name="Hibbett D.S."/>
            <person name="Nagy L.G."/>
        </authorList>
    </citation>
    <scope>NUCLEOTIDE SEQUENCE [LARGE SCALE GENOMIC DNA]</scope>
    <source>
        <strain evidence="2 3">CBS 962.96</strain>
    </source>
</reference>
<dbReference type="InterPro" id="IPR002575">
    <property type="entry name" value="Aminoglycoside_PTrfase"/>
</dbReference>
<name>A0A4S8M5D1_DENBC</name>
<evidence type="ECO:0000313" key="3">
    <source>
        <dbReference type="Proteomes" id="UP000297245"/>
    </source>
</evidence>
<dbReference type="SUPFAM" id="SSF56112">
    <property type="entry name" value="Protein kinase-like (PK-like)"/>
    <property type="match status" value="1"/>
</dbReference>
<evidence type="ECO:0000259" key="1">
    <source>
        <dbReference type="Pfam" id="PF01636"/>
    </source>
</evidence>